<sequence>MQKVSEDAGITAFIDKRGRSWNMASYTDMLCRTSSMQIFHQAKTNEYLAHGEDLVIVSSHSPTCDKCAPWNGKVLSLTGETPGYPTMEEAKAAGLFHPNCRHTYGLYIQEEELNIEEKHALNRYVSSDSYKINEKLRTRSQLTDDEKQFINLLDKALDKLPDYQGTVYRNITLDMASEEEFDNFARRHSVGNFVGYEGYTSTSKDKEGYIIDGDKIVLITMKVKHGKDINHFGYGIPEEQEVLLKRGAKFEITKAQLEDGKLFLTMEEKE</sequence>
<evidence type="ECO:0000313" key="1">
    <source>
        <dbReference type="EMBL" id="KEJ91897.1"/>
    </source>
</evidence>
<dbReference type="GO" id="GO:0005198">
    <property type="term" value="F:structural molecule activity"/>
    <property type="evidence" value="ECO:0007669"/>
    <property type="project" value="InterPro"/>
</dbReference>
<dbReference type="SUPFAM" id="SSF56399">
    <property type="entry name" value="ADP-ribosylation"/>
    <property type="match status" value="1"/>
</dbReference>
<proteinExistence type="predicted"/>
<dbReference type="OrthoDB" id="1362422at2"/>
<dbReference type="EMBL" id="JMKI01000037">
    <property type="protein sequence ID" value="KEJ91897.1"/>
    <property type="molecule type" value="Genomic_DNA"/>
</dbReference>
<dbReference type="STRING" id="2754.EH55_07975"/>
<dbReference type="GO" id="GO:0005576">
    <property type="term" value="C:extracellular region"/>
    <property type="evidence" value="ECO:0007669"/>
    <property type="project" value="InterPro"/>
</dbReference>
<dbReference type="Proteomes" id="UP000027665">
    <property type="component" value="Unassembled WGS sequence"/>
</dbReference>
<dbReference type="InterPro" id="IPR009319">
    <property type="entry name" value="Phage_A118_VSP1"/>
</dbReference>
<dbReference type="eggNOG" id="COG2369">
    <property type="taxonomic scope" value="Bacteria"/>
</dbReference>
<reference evidence="1 2" key="1">
    <citation type="submission" date="2014-04" db="EMBL/GenBank/DDBJ databases">
        <title>Draft Genome Sequence of Synergistes jonesii.</title>
        <authorList>
            <person name="Coil D.A."/>
            <person name="Eisen J.A."/>
            <person name="Holland-Moritz H.E."/>
        </authorList>
    </citation>
    <scope>NUCLEOTIDE SEQUENCE [LARGE SCALE GENOMIC DNA]</scope>
    <source>
        <strain evidence="1 2">78-1</strain>
    </source>
</reference>
<dbReference type="GeneID" id="90984176"/>
<name>A0A073J2G3_9BACT</name>
<keyword evidence="2" id="KW-1185">Reference proteome</keyword>
<dbReference type="Gene3D" id="3.90.176.10">
    <property type="entry name" value="Toxin ADP-ribosyltransferase, Chain A, domain 1"/>
    <property type="match status" value="1"/>
</dbReference>
<gene>
    <name evidence="1" type="ORF">EH55_07975</name>
</gene>
<accession>A0A073J2G3</accession>
<dbReference type="RefSeq" id="WP_037977324.1">
    <property type="nucleotide sequence ID" value="NZ_JMKI01000037.1"/>
</dbReference>
<dbReference type="PROSITE" id="PS51996">
    <property type="entry name" value="TR_MART"/>
    <property type="match status" value="1"/>
</dbReference>
<protein>
    <submittedName>
        <fullName evidence="1">Uncharacterized protein</fullName>
    </submittedName>
</protein>
<comment type="caution">
    <text evidence="1">The sequence shown here is derived from an EMBL/GenBank/DDBJ whole genome shotgun (WGS) entry which is preliminary data.</text>
</comment>
<organism evidence="1 2">
    <name type="scientific">Synergistes jonesii</name>
    <dbReference type="NCBI Taxonomy" id="2754"/>
    <lineage>
        <taxon>Bacteria</taxon>
        <taxon>Thermotogati</taxon>
        <taxon>Synergistota</taxon>
        <taxon>Synergistia</taxon>
        <taxon>Synergistales</taxon>
        <taxon>Synergistaceae</taxon>
        <taxon>Synergistes</taxon>
    </lineage>
</organism>
<dbReference type="AlphaFoldDB" id="A0A073J2G3"/>
<evidence type="ECO:0000313" key="2">
    <source>
        <dbReference type="Proteomes" id="UP000027665"/>
    </source>
</evidence>
<dbReference type="Pfam" id="PF06152">
    <property type="entry name" value="Phage_min_cap2"/>
    <property type="match status" value="1"/>
</dbReference>